<dbReference type="InterPro" id="IPR017508">
    <property type="entry name" value="HipA_N1"/>
</dbReference>
<protein>
    <recommendedName>
        <fullName evidence="9">Serine/threonine-protein kinase HipA</fullName>
    </recommendedName>
</protein>
<organism evidence="7 8">
    <name type="scientific">Arthrobacter alpinus</name>
    <dbReference type="NCBI Taxonomy" id="656366"/>
    <lineage>
        <taxon>Bacteria</taxon>
        <taxon>Bacillati</taxon>
        <taxon>Actinomycetota</taxon>
        <taxon>Actinomycetes</taxon>
        <taxon>Micrococcales</taxon>
        <taxon>Micrococcaceae</taxon>
        <taxon>Arthrobacter</taxon>
    </lineage>
</organism>
<dbReference type="RefSeq" id="WP_062289066.1">
    <property type="nucleotide sequence ID" value="NZ_CP013200.1"/>
</dbReference>
<dbReference type="Proteomes" id="UP000059574">
    <property type="component" value="Chromosome"/>
</dbReference>
<proteinExistence type="inferred from homology"/>
<sequence>MSVEVWIDQRHVGNVVVEVRAGLQKPSLTFTYQDEWLADGRGFAISPDLPLQLDPHTPAPHRVTFLAFDDAVPDKWGRDLLDARARMAAKDSGKPIVGPTEIDRLFAVDDETRQGALRFRRDGKFLAREGARASVHELQALAKAAQRFADSGEIDHEMACLIGAGSSPGGAQPKAWVRGGGGEMLMAKFPRGSDNIDGSAWELMAMKLQARARIRVQPSSIVSLGIGHSAFLTYRFDRHDGSRIPYMSFKDAFAIQDFENPYYASLARRVTHISASPDQDAAELFTRAAMLAMVNNIDDHMRNHGLLHTKTGWRLSPSFDVNPARQGRSSTPLTPQDDPDNRDIRLLVDAADEFRLTQAQAVERINVVNEAVSHWQEDVASGGIDRAEIAFMESAFEGPNRQRADALRPAAGIVIDTNSATGRAASTASGAVWVQPQTRRGKLVEGHFRRRRH</sequence>
<dbReference type="InterPro" id="IPR012893">
    <property type="entry name" value="HipA-like_C"/>
</dbReference>
<evidence type="ECO:0000313" key="7">
    <source>
        <dbReference type="EMBL" id="ALO67058.1"/>
    </source>
</evidence>
<feature type="region of interest" description="Disordered" evidence="4">
    <location>
        <begin position="318"/>
        <end position="341"/>
    </location>
</feature>
<reference evidence="8" key="1">
    <citation type="submission" date="2015-11" db="EMBL/GenBank/DDBJ databases">
        <authorList>
            <person name="Kumar R."/>
            <person name="Singh D."/>
            <person name="Swarnkar M.K."/>
            <person name="Singh A.K."/>
            <person name="Kumar S."/>
        </authorList>
    </citation>
    <scope>NUCLEOTIDE SEQUENCE [LARGE SCALE GENOMIC DNA]</scope>
    <source>
        <strain evidence="8">ERGS4:06</strain>
    </source>
</reference>
<evidence type="ECO:0000256" key="4">
    <source>
        <dbReference type="SAM" id="MobiDB-lite"/>
    </source>
</evidence>
<dbReference type="GO" id="GO:0004674">
    <property type="term" value="F:protein serine/threonine kinase activity"/>
    <property type="evidence" value="ECO:0007669"/>
    <property type="project" value="TreeGrafter"/>
</dbReference>
<evidence type="ECO:0000256" key="1">
    <source>
        <dbReference type="ARBA" id="ARBA00010164"/>
    </source>
</evidence>
<evidence type="ECO:0000259" key="6">
    <source>
        <dbReference type="Pfam" id="PF13657"/>
    </source>
</evidence>
<feature type="domain" description="HipA N-terminal subdomain 1" evidence="6">
    <location>
        <begin position="4"/>
        <end position="91"/>
    </location>
</feature>
<evidence type="ECO:0000313" key="8">
    <source>
        <dbReference type="Proteomes" id="UP000059574"/>
    </source>
</evidence>
<reference evidence="7 8" key="2">
    <citation type="journal article" date="2016" name="J. Biotechnol.">
        <title>Complete genome sequence of Arthrobacter alpinus ERGS4:06, a yellow pigmented bacterium tolerant to cold and radiations isolated from Sikkim Himalaya.</title>
        <authorList>
            <person name="Kumar R."/>
            <person name="Singh D."/>
            <person name="Swarnkar M.K."/>
            <person name="Singh A.K."/>
            <person name="Kumar S."/>
        </authorList>
    </citation>
    <scope>NUCLEOTIDE SEQUENCE [LARGE SCALE GENOMIC DNA]</scope>
    <source>
        <strain evidence="7 8">ERGS4:06</strain>
    </source>
</reference>
<dbReference type="Pfam" id="PF07804">
    <property type="entry name" value="HipA_C"/>
    <property type="match status" value="1"/>
</dbReference>
<evidence type="ECO:0000256" key="3">
    <source>
        <dbReference type="ARBA" id="ARBA00022777"/>
    </source>
</evidence>
<dbReference type="PANTHER" id="PTHR37419:SF8">
    <property type="entry name" value="TOXIN YJJJ"/>
    <property type="match status" value="1"/>
</dbReference>
<comment type="similarity">
    <text evidence="1">Belongs to the HipA Ser/Thr kinase family.</text>
</comment>
<dbReference type="EMBL" id="CP013200">
    <property type="protein sequence ID" value="ALO67058.1"/>
    <property type="molecule type" value="Genomic_DNA"/>
</dbReference>
<dbReference type="PANTHER" id="PTHR37419">
    <property type="entry name" value="SERINE/THREONINE-PROTEIN KINASE TOXIN HIPA"/>
    <property type="match status" value="1"/>
</dbReference>
<dbReference type="Pfam" id="PF13657">
    <property type="entry name" value="Couple_hipA"/>
    <property type="match status" value="1"/>
</dbReference>
<dbReference type="AlphaFoldDB" id="A0A0S2M024"/>
<accession>A0A0S2M024</accession>
<dbReference type="InterPro" id="IPR052028">
    <property type="entry name" value="HipA_Ser/Thr_kinase"/>
</dbReference>
<evidence type="ECO:0000259" key="5">
    <source>
        <dbReference type="Pfam" id="PF07804"/>
    </source>
</evidence>
<keyword evidence="2" id="KW-0808">Transferase</keyword>
<evidence type="ECO:0008006" key="9">
    <source>
        <dbReference type="Google" id="ProtNLM"/>
    </source>
</evidence>
<evidence type="ECO:0000256" key="2">
    <source>
        <dbReference type="ARBA" id="ARBA00022679"/>
    </source>
</evidence>
<dbReference type="OrthoDB" id="3182374at2"/>
<gene>
    <name evidence="7" type="ORF">AS189_11820</name>
</gene>
<dbReference type="GO" id="GO:0005829">
    <property type="term" value="C:cytosol"/>
    <property type="evidence" value="ECO:0007669"/>
    <property type="project" value="TreeGrafter"/>
</dbReference>
<keyword evidence="3" id="KW-0418">Kinase</keyword>
<name>A0A0S2M024_9MICC</name>
<feature type="domain" description="HipA-like C-terminal" evidence="5">
    <location>
        <begin position="166"/>
        <end position="375"/>
    </location>
</feature>